<dbReference type="EMBL" id="JBHUDC010000002">
    <property type="protein sequence ID" value="MFD1512518.1"/>
    <property type="molecule type" value="Genomic_DNA"/>
</dbReference>
<reference evidence="2 3" key="1">
    <citation type="journal article" date="2019" name="Int. J. Syst. Evol. Microbiol.">
        <title>The Global Catalogue of Microorganisms (GCM) 10K type strain sequencing project: providing services to taxonomists for standard genome sequencing and annotation.</title>
        <authorList>
            <consortium name="The Broad Institute Genomics Platform"/>
            <consortium name="The Broad Institute Genome Sequencing Center for Infectious Disease"/>
            <person name="Wu L."/>
            <person name="Ma J."/>
        </authorList>
    </citation>
    <scope>NUCLEOTIDE SEQUENCE [LARGE SCALE GENOMIC DNA]</scope>
    <source>
        <strain evidence="2 3">CGMCC 1.12563</strain>
    </source>
</reference>
<evidence type="ECO:0000256" key="1">
    <source>
        <dbReference type="SAM" id="Phobius"/>
    </source>
</evidence>
<keyword evidence="1" id="KW-1133">Transmembrane helix</keyword>
<accession>A0ABD6ASL2</accession>
<feature type="transmembrane region" description="Helical" evidence="1">
    <location>
        <begin position="155"/>
        <end position="174"/>
    </location>
</feature>
<sequence length="219" mass="22848">MRTIGSTNSPARFWTPSRVRIAGVAGIAGGVLYALSYLENTLSLFTREENALGFAFIVAVALTSYALLGVALNGFHSTHREEYGRLGGALVALITLSLAMMVLGNATNALFPRLADPNQAGATLGGTIWGLAMFATLILMTGYGVVLWRANVVRLGAGLLMINLVLFIAGLVVFDALGGSVATSIGWLSFGGPLGLAWIVLGRSLLEIHADVPTTTTPA</sequence>
<evidence type="ECO:0000313" key="2">
    <source>
        <dbReference type="EMBL" id="MFD1512518.1"/>
    </source>
</evidence>
<gene>
    <name evidence="2" type="ORF">ACFSBT_04390</name>
</gene>
<dbReference type="RefSeq" id="WP_250872494.1">
    <property type="nucleotide sequence ID" value="NZ_JALXFV010000002.1"/>
</dbReference>
<organism evidence="2 3">
    <name type="scientific">Halomarina rubra</name>
    <dbReference type="NCBI Taxonomy" id="2071873"/>
    <lineage>
        <taxon>Archaea</taxon>
        <taxon>Methanobacteriati</taxon>
        <taxon>Methanobacteriota</taxon>
        <taxon>Stenosarchaea group</taxon>
        <taxon>Halobacteria</taxon>
        <taxon>Halobacteriales</taxon>
        <taxon>Natronomonadaceae</taxon>
        <taxon>Halomarina</taxon>
    </lineage>
</organism>
<keyword evidence="3" id="KW-1185">Reference proteome</keyword>
<keyword evidence="1" id="KW-0812">Transmembrane</keyword>
<feature type="transmembrane region" description="Helical" evidence="1">
    <location>
        <begin position="126"/>
        <end position="148"/>
    </location>
</feature>
<evidence type="ECO:0000313" key="3">
    <source>
        <dbReference type="Proteomes" id="UP001597187"/>
    </source>
</evidence>
<evidence type="ECO:0008006" key="4">
    <source>
        <dbReference type="Google" id="ProtNLM"/>
    </source>
</evidence>
<feature type="transmembrane region" description="Helical" evidence="1">
    <location>
        <begin position="86"/>
        <end position="106"/>
    </location>
</feature>
<comment type="caution">
    <text evidence="2">The sequence shown here is derived from an EMBL/GenBank/DDBJ whole genome shotgun (WGS) entry which is preliminary data.</text>
</comment>
<dbReference type="Proteomes" id="UP001597187">
    <property type="component" value="Unassembled WGS sequence"/>
</dbReference>
<feature type="transmembrane region" description="Helical" evidence="1">
    <location>
        <begin position="180"/>
        <end position="201"/>
    </location>
</feature>
<keyword evidence="1" id="KW-0472">Membrane</keyword>
<dbReference type="AlphaFoldDB" id="A0ABD6ASL2"/>
<feature type="transmembrane region" description="Helical" evidence="1">
    <location>
        <begin position="21"/>
        <end position="38"/>
    </location>
</feature>
<feature type="transmembrane region" description="Helical" evidence="1">
    <location>
        <begin position="50"/>
        <end position="74"/>
    </location>
</feature>
<proteinExistence type="predicted"/>
<name>A0ABD6ASL2_9EURY</name>
<protein>
    <recommendedName>
        <fullName evidence="4">DUF4386 family protein</fullName>
    </recommendedName>
</protein>